<evidence type="ECO:0000256" key="4">
    <source>
        <dbReference type="ARBA" id="ARBA00023295"/>
    </source>
</evidence>
<evidence type="ECO:0000256" key="8">
    <source>
        <dbReference type="SAM" id="SignalP"/>
    </source>
</evidence>
<sequence length="950" mass="105834">MLLFLKEMFNFATYMKVIVTILASLCIASMHAADFNIKSYGAKNDTTVLSTHALQQTIDACSDAGGGRVVVPAGIYKIGTIQLKSHVHLYLEQGATLYGSTRLEDYIPMKSDYLSLRTQTTTIQLIYADGVQDVSIDGLGTIDGRGRAFKKLSWNDEGITRPHLIRFIQSQDILVRGITLRNSGCWMQHYLACDRLNIDGIKVFNRNNYNNDALDIDGCHEVIVRGMIADSDDDGITLKSTSPRLCENVRISDCVVSSHCNAVKLGTETNGGFRNINISGIVVKPSYNQQEKFFGQWIGSSAISLEIVDGGALENVNIADFTVEGTESPIFVRLGHRGRGYKTGQHIDHVGSIDGVRINNIQIRNAGSMGCSITGLPGYPVRNVWISNVSIHHKGGVKKDQLTEIADSIANEKAADYPEATMWGNLPAKGFFVRHARNVQFSNIHVSTVDEDVRPDFVEVDTEGWGDQGDGTYRNPVLNADFSDPDVIRVGNKFYMVASDFHFMGMQVLESDDIVNWRYISQIYRRFNEPGWDANQHYAGGSWAPSIRYHNGLFYVYFCTPDEGLYMSTASNPAGPWAPLHLVKRVAKWEDPCPFWDEDGQAYLGRSQHGAGPIIVHRMSADGKTLLDEGKTVYEGPIAEGTKFMKRNGWYYLIIPEGGVGTGWQTVLRARNIYGPYERRIVLEQGSTNINGPHQGALVDAPDGSWWFYHFQETPVLGRVVHLQPARWEADWPVIGVDYDKNGIGEPVAAWKKPVSSVETASFQTCDDFNGVLGLHWQWNHNPVDTHWNLTDRKGWLTLKAMPADSLKQVRNMLTQKVIGNQSESTTKVSIKGGSYAGLFCSGKLFCGVGLCKDGVFTEFGGQRKLVAKGSYQEVWFKVTNDCEQNRHLFYYSIDGEHYQPAGSAFAMRGGYWKGIRVGLFNYIPTGKTSAKSQSSSYAQFDYFNQIFAQ</sequence>
<feature type="site" description="Important for catalytic activity, responsible for pKa modulation of the active site Glu and correct orientation of both the proton donor and substrate" evidence="6">
    <location>
        <position position="591"/>
    </location>
</feature>
<dbReference type="Gene3D" id="2.115.10.20">
    <property type="entry name" value="Glycosyl hydrolase domain, family 43"/>
    <property type="match status" value="1"/>
</dbReference>
<evidence type="ECO:0000256" key="5">
    <source>
        <dbReference type="PIRSR" id="PIRSR606710-1"/>
    </source>
</evidence>
<protein>
    <submittedName>
        <fullName evidence="10">Beta-xylosidase</fullName>
    </submittedName>
</protein>
<dbReference type="Pfam" id="PF00295">
    <property type="entry name" value="Glyco_hydro_28"/>
    <property type="match status" value="1"/>
</dbReference>
<dbReference type="InterPro" id="IPR023296">
    <property type="entry name" value="Glyco_hydro_beta-prop_sf"/>
</dbReference>
<feature type="signal peptide" evidence="8">
    <location>
        <begin position="1"/>
        <end position="32"/>
    </location>
</feature>
<evidence type="ECO:0000256" key="7">
    <source>
        <dbReference type="RuleBase" id="RU361169"/>
    </source>
</evidence>
<dbReference type="GO" id="GO:0005975">
    <property type="term" value="P:carbohydrate metabolic process"/>
    <property type="evidence" value="ECO:0007669"/>
    <property type="project" value="InterPro"/>
</dbReference>
<dbReference type="GO" id="GO:0004650">
    <property type="term" value="F:polygalacturonase activity"/>
    <property type="evidence" value="ECO:0007669"/>
    <property type="project" value="InterPro"/>
</dbReference>
<reference evidence="10 11" key="1">
    <citation type="submission" date="2016-10" db="EMBL/GenBank/DDBJ databases">
        <authorList>
            <person name="de Groot N.N."/>
        </authorList>
    </citation>
    <scope>NUCLEOTIDE SEQUENCE [LARGE SCALE GENOMIC DNA]</scope>
    <source>
        <strain evidence="10 11">D31d</strain>
    </source>
</reference>
<dbReference type="InterPro" id="IPR000743">
    <property type="entry name" value="Glyco_hydro_28"/>
</dbReference>
<evidence type="ECO:0000313" key="10">
    <source>
        <dbReference type="EMBL" id="SEA13120.1"/>
    </source>
</evidence>
<dbReference type="AlphaFoldDB" id="A0A1H3YNM8"/>
<dbReference type="SUPFAM" id="SSF51126">
    <property type="entry name" value="Pectin lyase-like"/>
    <property type="match status" value="1"/>
</dbReference>
<comment type="similarity">
    <text evidence="2">Belongs to the glycosyl hydrolase 43 family.</text>
</comment>
<keyword evidence="4 7" id="KW-0326">Glycosidase</keyword>
<dbReference type="InterPro" id="IPR051795">
    <property type="entry name" value="Glycosyl_Hydrlase_43"/>
</dbReference>
<dbReference type="InterPro" id="IPR006710">
    <property type="entry name" value="Glyco_hydro_43"/>
</dbReference>
<evidence type="ECO:0000256" key="2">
    <source>
        <dbReference type="ARBA" id="ARBA00009865"/>
    </source>
</evidence>
<name>A0A1H3YNM8_XYLRU</name>
<feature type="active site" description="Proton acceptor" evidence="5">
    <location>
        <position position="484"/>
    </location>
</feature>
<dbReference type="CDD" id="cd09001">
    <property type="entry name" value="GH43_FsAxh1-like"/>
    <property type="match status" value="1"/>
</dbReference>
<dbReference type="InterPro" id="IPR013320">
    <property type="entry name" value="ConA-like_dom_sf"/>
</dbReference>
<feature type="chain" id="PRO_5010353974" evidence="8">
    <location>
        <begin position="33"/>
        <end position="950"/>
    </location>
</feature>
<keyword evidence="8" id="KW-0732">Signal</keyword>
<dbReference type="InterPro" id="IPR011050">
    <property type="entry name" value="Pectin_lyase_fold/virulence"/>
</dbReference>
<dbReference type="Gene3D" id="2.60.120.200">
    <property type="match status" value="1"/>
</dbReference>
<accession>A0A1H3YNM8</accession>
<keyword evidence="3 7" id="KW-0378">Hydrolase</keyword>
<dbReference type="EMBL" id="FNRF01000001">
    <property type="protein sequence ID" value="SEA13120.1"/>
    <property type="molecule type" value="Genomic_DNA"/>
</dbReference>
<feature type="active site" description="Proton donor" evidence="5">
    <location>
        <position position="640"/>
    </location>
</feature>
<dbReference type="Pfam" id="PF17851">
    <property type="entry name" value="GH43_C2"/>
    <property type="match status" value="1"/>
</dbReference>
<dbReference type="PANTHER" id="PTHR42812:SF12">
    <property type="entry name" value="BETA-XYLOSIDASE-RELATED"/>
    <property type="match status" value="1"/>
</dbReference>
<dbReference type="SUPFAM" id="SSF75005">
    <property type="entry name" value="Arabinanase/levansucrase/invertase"/>
    <property type="match status" value="1"/>
</dbReference>
<gene>
    <name evidence="10" type="ORF">SAMN05216462_0735</name>
</gene>
<evidence type="ECO:0000256" key="3">
    <source>
        <dbReference type="ARBA" id="ARBA00022801"/>
    </source>
</evidence>
<dbReference type="OrthoDB" id="9801455at2"/>
<dbReference type="SUPFAM" id="SSF49899">
    <property type="entry name" value="Concanavalin A-like lectins/glucanases"/>
    <property type="match status" value="1"/>
</dbReference>
<evidence type="ECO:0000313" key="11">
    <source>
        <dbReference type="Proteomes" id="UP000182257"/>
    </source>
</evidence>
<evidence type="ECO:0000259" key="9">
    <source>
        <dbReference type="Pfam" id="PF17851"/>
    </source>
</evidence>
<dbReference type="Gene3D" id="2.160.20.10">
    <property type="entry name" value="Single-stranded right-handed beta-helix, Pectin lyase-like"/>
    <property type="match status" value="1"/>
</dbReference>
<evidence type="ECO:0000256" key="6">
    <source>
        <dbReference type="PIRSR" id="PIRSR606710-2"/>
    </source>
</evidence>
<evidence type="ECO:0000256" key="1">
    <source>
        <dbReference type="ARBA" id="ARBA00008834"/>
    </source>
</evidence>
<dbReference type="InterPro" id="IPR041542">
    <property type="entry name" value="GH43_C2"/>
</dbReference>
<dbReference type="Pfam" id="PF04616">
    <property type="entry name" value="Glyco_hydro_43"/>
    <property type="match status" value="1"/>
</dbReference>
<dbReference type="PANTHER" id="PTHR42812">
    <property type="entry name" value="BETA-XYLOSIDASE"/>
    <property type="match status" value="1"/>
</dbReference>
<dbReference type="InterPro" id="IPR012334">
    <property type="entry name" value="Pectin_lyas_fold"/>
</dbReference>
<organism evidence="10 11">
    <name type="scientific">Xylanibacter ruminicola</name>
    <name type="common">Prevotella ruminicola</name>
    <dbReference type="NCBI Taxonomy" id="839"/>
    <lineage>
        <taxon>Bacteria</taxon>
        <taxon>Pseudomonadati</taxon>
        <taxon>Bacteroidota</taxon>
        <taxon>Bacteroidia</taxon>
        <taxon>Bacteroidales</taxon>
        <taxon>Prevotellaceae</taxon>
        <taxon>Xylanibacter</taxon>
    </lineage>
</organism>
<proteinExistence type="inferred from homology"/>
<dbReference type="Proteomes" id="UP000182257">
    <property type="component" value="Unassembled WGS sequence"/>
</dbReference>
<feature type="domain" description="Beta-xylosidase C-terminal Concanavalin A-like" evidence="9">
    <location>
        <begin position="766"/>
        <end position="944"/>
    </location>
</feature>
<comment type="similarity">
    <text evidence="1 7">Belongs to the glycosyl hydrolase 28 family.</text>
</comment>